<feature type="transmembrane region" description="Helical" evidence="1">
    <location>
        <begin position="73"/>
        <end position="95"/>
    </location>
</feature>
<sequence length="110" mass="12691">MLFCVEYSKRCLSIGYKVNKQVGSSKTFLNYNKNQLCHQSRLQNAVTVLLKNYRSYEKYDLPENHRKRQTIDISSTGCILVAISAETFLFPFYAINDGMRFANPLAPKNI</sequence>
<keyword evidence="2" id="KW-1185">Reference proteome</keyword>
<dbReference type="AlphaFoldDB" id="A0A915IQV2"/>
<evidence type="ECO:0000313" key="2">
    <source>
        <dbReference type="Proteomes" id="UP000887565"/>
    </source>
</evidence>
<evidence type="ECO:0000256" key="1">
    <source>
        <dbReference type="SAM" id="Phobius"/>
    </source>
</evidence>
<keyword evidence="1" id="KW-0472">Membrane</keyword>
<name>A0A915IQV2_ROMCU</name>
<organism evidence="2 3">
    <name type="scientific">Romanomermis culicivorax</name>
    <name type="common">Nematode worm</name>
    <dbReference type="NCBI Taxonomy" id="13658"/>
    <lineage>
        <taxon>Eukaryota</taxon>
        <taxon>Metazoa</taxon>
        <taxon>Ecdysozoa</taxon>
        <taxon>Nematoda</taxon>
        <taxon>Enoplea</taxon>
        <taxon>Dorylaimia</taxon>
        <taxon>Mermithida</taxon>
        <taxon>Mermithoidea</taxon>
        <taxon>Mermithidae</taxon>
        <taxon>Romanomermis</taxon>
    </lineage>
</organism>
<accession>A0A915IQV2</accession>
<dbReference type="WBParaSite" id="nRc.2.0.1.t16245-RA">
    <property type="protein sequence ID" value="nRc.2.0.1.t16245-RA"/>
    <property type="gene ID" value="nRc.2.0.1.g16245"/>
</dbReference>
<evidence type="ECO:0000313" key="3">
    <source>
        <dbReference type="WBParaSite" id="nRc.2.0.1.t16245-RA"/>
    </source>
</evidence>
<reference evidence="3" key="1">
    <citation type="submission" date="2022-11" db="UniProtKB">
        <authorList>
            <consortium name="WormBaseParasite"/>
        </authorList>
    </citation>
    <scope>IDENTIFICATION</scope>
</reference>
<protein>
    <submittedName>
        <fullName evidence="3">LAGLIDADG homing endonuclease</fullName>
    </submittedName>
</protein>
<keyword evidence="1" id="KW-1133">Transmembrane helix</keyword>
<keyword evidence="1" id="KW-0812">Transmembrane</keyword>
<proteinExistence type="predicted"/>
<dbReference type="Proteomes" id="UP000887565">
    <property type="component" value="Unplaced"/>
</dbReference>